<dbReference type="STRING" id="41427.A0A182IQN0"/>
<comment type="similarity">
    <text evidence="2">Belongs to the ABC transporter superfamily. ABCC family. Conjugate transporter (TC 3.A.1.208) subfamily.</text>
</comment>
<evidence type="ECO:0000256" key="4">
    <source>
        <dbReference type="ARBA" id="ARBA00022692"/>
    </source>
</evidence>
<evidence type="ECO:0000256" key="5">
    <source>
        <dbReference type="ARBA" id="ARBA00022741"/>
    </source>
</evidence>
<dbReference type="InterPro" id="IPR036640">
    <property type="entry name" value="ABC1_TM_sf"/>
</dbReference>
<evidence type="ECO:0000256" key="2">
    <source>
        <dbReference type="ARBA" id="ARBA00009726"/>
    </source>
</evidence>
<evidence type="ECO:0000256" key="7">
    <source>
        <dbReference type="ARBA" id="ARBA00022989"/>
    </source>
</evidence>
<evidence type="ECO:0000313" key="9">
    <source>
        <dbReference type="EnsemblMetazoa" id="AATE003640-PA.1"/>
    </source>
</evidence>
<protein>
    <submittedName>
        <fullName evidence="9">Uncharacterized protein</fullName>
    </submittedName>
</protein>
<dbReference type="Gene3D" id="3.40.50.300">
    <property type="entry name" value="P-loop containing nucleotide triphosphate hydrolases"/>
    <property type="match status" value="2"/>
</dbReference>
<accession>A0A182IQN0</accession>
<dbReference type="InterPro" id="IPR044746">
    <property type="entry name" value="ABCC_6TM_D1"/>
</dbReference>
<dbReference type="Pfam" id="PF00005">
    <property type="entry name" value="ABC_tran"/>
    <property type="match status" value="2"/>
</dbReference>
<dbReference type="Gene3D" id="1.20.1560.10">
    <property type="entry name" value="ABC transporter type 1, transmembrane domain"/>
    <property type="match status" value="2"/>
</dbReference>
<dbReference type="InterPro" id="IPR017871">
    <property type="entry name" value="ABC_transporter-like_CS"/>
</dbReference>
<dbReference type="CDD" id="cd03250">
    <property type="entry name" value="ABCC_MRP_domain1"/>
    <property type="match status" value="1"/>
</dbReference>
<keyword evidence="4" id="KW-0812">Transmembrane</keyword>
<evidence type="ECO:0000256" key="6">
    <source>
        <dbReference type="ARBA" id="ARBA00022840"/>
    </source>
</evidence>
<dbReference type="GO" id="GO:0140359">
    <property type="term" value="F:ABC-type transporter activity"/>
    <property type="evidence" value="ECO:0007669"/>
    <property type="project" value="InterPro"/>
</dbReference>
<dbReference type="InterPro" id="IPR044726">
    <property type="entry name" value="ABCC_6TM_D2"/>
</dbReference>
<reference evidence="9" key="1">
    <citation type="submission" date="2022-08" db="UniProtKB">
        <authorList>
            <consortium name="EnsemblMetazoa"/>
        </authorList>
    </citation>
    <scope>IDENTIFICATION</scope>
    <source>
        <strain evidence="9">EBRO</strain>
    </source>
</reference>
<dbReference type="InterPro" id="IPR050173">
    <property type="entry name" value="ABC_transporter_C-like"/>
</dbReference>
<dbReference type="PROSITE" id="PS50893">
    <property type="entry name" value="ABC_TRANSPORTER_2"/>
    <property type="match status" value="2"/>
</dbReference>
<dbReference type="InterPro" id="IPR027417">
    <property type="entry name" value="P-loop_NTPase"/>
</dbReference>
<organism evidence="9">
    <name type="scientific">Anopheles atroparvus</name>
    <name type="common">European mosquito</name>
    <dbReference type="NCBI Taxonomy" id="41427"/>
    <lineage>
        <taxon>Eukaryota</taxon>
        <taxon>Metazoa</taxon>
        <taxon>Ecdysozoa</taxon>
        <taxon>Arthropoda</taxon>
        <taxon>Hexapoda</taxon>
        <taxon>Insecta</taxon>
        <taxon>Pterygota</taxon>
        <taxon>Neoptera</taxon>
        <taxon>Endopterygota</taxon>
        <taxon>Diptera</taxon>
        <taxon>Nematocera</taxon>
        <taxon>Culicoidea</taxon>
        <taxon>Culicidae</taxon>
        <taxon>Anophelinae</taxon>
        <taxon>Anopheles</taxon>
    </lineage>
</organism>
<dbReference type="PANTHER" id="PTHR24223:SF456">
    <property type="entry name" value="MULTIDRUG RESISTANCE-ASSOCIATED PROTEIN LETHAL(2)03659"/>
    <property type="match status" value="1"/>
</dbReference>
<evidence type="ECO:0000256" key="8">
    <source>
        <dbReference type="ARBA" id="ARBA00023136"/>
    </source>
</evidence>
<keyword evidence="8" id="KW-0472">Membrane</keyword>
<keyword evidence="5" id="KW-0547">Nucleotide-binding</keyword>
<comment type="subcellular location">
    <subcellularLocation>
        <location evidence="1">Membrane</location>
        <topology evidence="1">Multi-pass membrane protein</topology>
    </subcellularLocation>
</comment>
<dbReference type="PROSITE" id="PS50929">
    <property type="entry name" value="ABC_TM1F"/>
    <property type="match status" value="2"/>
</dbReference>
<dbReference type="SMART" id="SM00382">
    <property type="entry name" value="AAA"/>
    <property type="match status" value="2"/>
</dbReference>
<proteinExistence type="inferred from homology"/>
<dbReference type="GO" id="GO:0005524">
    <property type="term" value="F:ATP binding"/>
    <property type="evidence" value="ECO:0007669"/>
    <property type="project" value="UniProtKB-KW"/>
</dbReference>
<dbReference type="Pfam" id="PF00664">
    <property type="entry name" value="ABC_membrane"/>
    <property type="match status" value="2"/>
</dbReference>
<dbReference type="GO" id="GO:0016020">
    <property type="term" value="C:membrane"/>
    <property type="evidence" value="ECO:0007669"/>
    <property type="project" value="UniProtKB-SubCell"/>
</dbReference>
<dbReference type="GO" id="GO:0016887">
    <property type="term" value="F:ATP hydrolysis activity"/>
    <property type="evidence" value="ECO:0007669"/>
    <property type="project" value="InterPro"/>
</dbReference>
<keyword evidence="3" id="KW-0813">Transport</keyword>
<dbReference type="SUPFAM" id="SSF52540">
    <property type="entry name" value="P-loop containing nucleoside triphosphate hydrolases"/>
    <property type="match status" value="2"/>
</dbReference>
<sequence>MIQVGVDLLDHGVVYAMQYVLLWIFGWSELFYIARHRPVQCGSRPTALDGQTVPRDPSARGLSRGFFSVSLVLLTLASATLAAFREASEPDAVVATTIETVSMMLVCFIQVCSATRNVDHVYLFSFWTLRLLALSMDVLESFRIYDFLLTFFAIAWLAACFAKSLTTPMEASCTKPNLIRKLYFSWLDPLYREAQRGSASFYEGKLFHQLEEDRRCDALLDWFRNPRKDKTYTPVQDDRGKEEDRLLTIGKLLAPFRWEIVFTGVNRFVLITFYFLCSYLLRVLLEENQSRMVQKWIVTGLFASSILIAVLNTQYQHATRDIGLRLQSLLMGMIYESMLREVPPQVSSSTLTNDTATFVKLMQDLHMMWSGPLIIGVTLAALWWIIGPSALVGFAIMVAAIGGTEFLARRLTTQQAAIKRAKDVRVKLTTDSIEQMQQIKSDQLEPLVERRIGEQRAQELGHMRRSIWYEATRHLVGIVTPMVVAYGTFLFMELIGSGSRLTVQSMFVAISLFNITRYPMSVIPTLLTSLKDTRLSLERINVFVKAGNEHEKPLPGPPVAQSSSSLNGGAQKRIRQVSEELSSILVDQNHWQPEVVQIDSGEFSINGKPVLHDINLKLRRGTITAVYGTHASGKTSLLRAIIGSIRQTGGTMSCPSDGISYCPQTPWIHSGSVQDNIRFGEAYDPARYEQVIRACCLEEDLLTFTGGDRREVAEGGHSLSGGQAARVSLARTVYRKAQLYLFDDPLKSLDANVSRKVFDELFHRTQGLLAGCTCIFVSHNLDHQQVADTVVIMRGGTIESIVNPSQADAQYDVVMLPENSEAQEEGTTSQKTFLTNSSEATRQIKRRKNKITKPQPEPRNHGNVPLRLYIDFGRMLGWFYCATVFVLETVVTGLDIYITILLAQQKETGLLLAGLIVIVWSVCLFLKTQMLQFSGLSLARMTHVTMLATVLRQPLEFFDRNDSGEVVNRFSNDLNTLDAKIVTSIRNVLTSLFGVLGTLTLFVYKLSGVYFLFLMAVVCAGTLLFGLSRLLSYHLRVARTLKRLEASSLSPIVLQYNETVQGIDTIKAFGAEKRFFRQFLERVDQHQNYIYHNLTAQRWIGIRLEFIGAIVIYYVALLTVTYRSLVGLAFVAIIVSYVLRLIPSLNGLLQAAGLLEEHIISFERVTQYLNLPRESLNDDAGVDFPTTGVSGQPSRGPIEFRDFSLAHADGSTVLHNLTLTIGAGEKLGIIGRTGAGKSSFIGTLFRFYPKHTTGYILIDGVDLAKISLKHLRRALALVPQSTTLLSGRVHDFIDPHHVHSVDRLTGELRLCELGNVTLDAALEELSVGQRQLLCMVRGLLHDRPIIVLDEATSALDDGMERLILRLIREHFHDRTVLMIAHRLNTVQSCDRILWLQDGRIHKLAPPAEFTADDWNVLQHGEQHHHHQQ</sequence>
<keyword evidence="7" id="KW-1133">Transmembrane helix</keyword>
<name>A0A182IQN0_ANOAO</name>
<evidence type="ECO:0000256" key="3">
    <source>
        <dbReference type="ARBA" id="ARBA00022448"/>
    </source>
</evidence>
<dbReference type="PANTHER" id="PTHR24223">
    <property type="entry name" value="ATP-BINDING CASSETTE SUB-FAMILY C"/>
    <property type="match status" value="1"/>
</dbReference>
<dbReference type="CDD" id="cd18579">
    <property type="entry name" value="ABC_6TM_ABCC_D1"/>
    <property type="match status" value="1"/>
</dbReference>
<dbReference type="PROSITE" id="PS00211">
    <property type="entry name" value="ABC_TRANSPORTER_1"/>
    <property type="match status" value="2"/>
</dbReference>
<evidence type="ECO:0000256" key="1">
    <source>
        <dbReference type="ARBA" id="ARBA00004141"/>
    </source>
</evidence>
<dbReference type="InterPro" id="IPR003593">
    <property type="entry name" value="AAA+_ATPase"/>
</dbReference>
<dbReference type="InterPro" id="IPR003439">
    <property type="entry name" value="ABC_transporter-like_ATP-bd"/>
</dbReference>
<dbReference type="EnsemblMetazoa" id="AATE003640-RA">
    <property type="protein sequence ID" value="AATE003640-PA.1"/>
    <property type="gene ID" value="AATE003640"/>
</dbReference>
<keyword evidence="6" id="KW-0067">ATP-binding</keyword>
<dbReference type="CDD" id="cd18580">
    <property type="entry name" value="ABC_6TM_ABCC_D2"/>
    <property type="match status" value="1"/>
</dbReference>
<dbReference type="VEuPathDB" id="VectorBase:AATE003640"/>
<dbReference type="InterPro" id="IPR011527">
    <property type="entry name" value="ABC1_TM_dom"/>
</dbReference>
<dbReference type="SUPFAM" id="SSF90123">
    <property type="entry name" value="ABC transporter transmembrane region"/>
    <property type="match status" value="2"/>
</dbReference>